<reference evidence="2 3" key="1">
    <citation type="submission" date="2021-05" db="EMBL/GenBank/DDBJ databases">
        <title>Genome Assembly of Synthetic Allotetraploid Brassica napus Reveals Homoeologous Exchanges between Subgenomes.</title>
        <authorList>
            <person name="Davis J.T."/>
        </authorList>
    </citation>
    <scope>NUCLEOTIDE SEQUENCE [LARGE SCALE GENOMIC DNA]</scope>
    <source>
        <strain evidence="3">cv. Da-Ae</strain>
        <tissue evidence="2">Seedling</tissue>
    </source>
</reference>
<sequence length="184" mass="21001">MGRSYSYRPSPPRRRYRSPSPVGYYKGRSRDAPTSLLVRNLRLDCRPDDLRRPFGRFGRLKDIYIPREGHLQGLHMVTLGLLATRVRQTTEEATHVRQTTEEATHVRQSTGEPIRVRRMTKGAVQGLFHRETGGDRTQGQAQDLAMSREAGARVLHTHADLLYDPKNVKMGCGLTLCLLVMYEK</sequence>
<organism evidence="2 3">
    <name type="scientific">Brassica napus</name>
    <name type="common">Rape</name>
    <dbReference type="NCBI Taxonomy" id="3708"/>
    <lineage>
        <taxon>Eukaryota</taxon>
        <taxon>Viridiplantae</taxon>
        <taxon>Streptophyta</taxon>
        <taxon>Embryophyta</taxon>
        <taxon>Tracheophyta</taxon>
        <taxon>Spermatophyta</taxon>
        <taxon>Magnoliopsida</taxon>
        <taxon>eudicotyledons</taxon>
        <taxon>Gunneridae</taxon>
        <taxon>Pentapetalae</taxon>
        <taxon>rosids</taxon>
        <taxon>malvids</taxon>
        <taxon>Brassicales</taxon>
        <taxon>Brassicaceae</taxon>
        <taxon>Brassiceae</taxon>
        <taxon>Brassica</taxon>
    </lineage>
</organism>
<dbReference type="SUPFAM" id="SSF54928">
    <property type="entry name" value="RNA-binding domain, RBD"/>
    <property type="match status" value="1"/>
</dbReference>
<evidence type="ECO:0000313" key="2">
    <source>
        <dbReference type="EMBL" id="KAH0881057.1"/>
    </source>
</evidence>
<evidence type="ECO:0000256" key="1">
    <source>
        <dbReference type="SAM" id="MobiDB-lite"/>
    </source>
</evidence>
<dbReference type="Gene3D" id="3.30.70.330">
    <property type="match status" value="1"/>
</dbReference>
<protein>
    <recommendedName>
        <fullName evidence="4">RRM domain-containing protein</fullName>
    </recommendedName>
</protein>
<dbReference type="InterPro" id="IPR035979">
    <property type="entry name" value="RBD_domain_sf"/>
</dbReference>
<proteinExistence type="predicted"/>
<evidence type="ECO:0008006" key="4">
    <source>
        <dbReference type="Google" id="ProtNLM"/>
    </source>
</evidence>
<evidence type="ECO:0000313" key="3">
    <source>
        <dbReference type="Proteomes" id="UP000824890"/>
    </source>
</evidence>
<gene>
    <name evidence="2" type="ORF">HID58_068451</name>
</gene>
<comment type="caution">
    <text evidence="2">The sequence shown here is derived from an EMBL/GenBank/DDBJ whole genome shotgun (WGS) entry which is preliminary data.</text>
</comment>
<dbReference type="Proteomes" id="UP000824890">
    <property type="component" value="Unassembled WGS sequence"/>
</dbReference>
<dbReference type="InterPro" id="IPR012677">
    <property type="entry name" value="Nucleotide-bd_a/b_plait_sf"/>
</dbReference>
<name>A0ABQ7ZLE3_BRANA</name>
<keyword evidence="3" id="KW-1185">Reference proteome</keyword>
<feature type="region of interest" description="Disordered" evidence="1">
    <location>
        <begin position="1"/>
        <end position="29"/>
    </location>
</feature>
<dbReference type="EMBL" id="JAGKQM010000015">
    <property type="protein sequence ID" value="KAH0881057.1"/>
    <property type="molecule type" value="Genomic_DNA"/>
</dbReference>
<accession>A0ABQ7ZLE3</accession>